<dbReference type="EMBL" id="JBIAPI010000001">
    <property type="protein sequence ID" value="MFF3221739.1"/>
    <property type="molecule type" value="Genomic_DNA"/>
</dbReference>
<protein>
    <submittedName>
        <fullName evidence="1">Uncharacterized protein</fullName>
    </submittedName>
</protein>
<dbReference type="RefSeq" id="WP_387713037.1">
    <property type="nucleotide sequence ID" value="NZ_JBIAPI010000001.1"/>
</dbReference>
<dbReference type="Proteomes" id="UP001601948">
    <property type="component" value="Unassembled WGS sequence"/>
</dbReference>
<accession>A0ABW6QKW1</accession>
<sequence length="66" mass="7052">MGVLVSAMGTVPFCLWIVAHIQGIFREARWATAVTGGVLTLPAPLSAGSSLRAWEFLAARRLARSL</sequence>
<reference evidence="1 2" key="1">
    <citation type="submission" date="2024-10" db="EMBL/GenBank/DDBJ databases">
        <title>The Natural Products Discovery Center: Release of the First 8490 Sequenced Strains for Exploring Actinobacteria Biosynthetic Diversity.</title>
        <authorList>
            <person name="Kalkreuter E."/>
            <person name="Kautsar S.A."/>
            <person name="Yang D."/>
            <person name="Bader C.D."/>
            <person name="Teijaro C.N."/>
            <person name="Fluegel L."/>
            <person name="Davis C.M."/>
            <person name="Simpson J.R."/>
            <person name="Lauterbach L."/>
            <person name="Steele A.D."/>
            <person name="Gui C."/>
            <person name="Meng S."/>
            <person name="Li G."/>
            <person name="Viehrig K."/>
            <person name="Ye F."/>
            <person name="Su P."/>
            <person name="Kiefer A.F."/>
            <person name="Nichols A."/>
            <person name="Cepeda A.J."/>
            <person name="Yan W."/>
            <person name="Fan B."/>
            <person name="Jiang Y."/>
            <person name="Adhikari A."/>
            <person name="Zheng C.-J."/>
            <person name="Schuster L."/>
            <person name="Cowan T.M."/>
            <person name="Smanski M.J."/>
            <person name="Chevrette M.G."/>
            <person name="De Carvalho L.P.S."/>
            <person name="Shen B."/>
        </authorList>
    </citation>
    <scope>NUCLEOTIDE SEQUENCE [LARGE SCALE GENOMIC DNA]</scope>
    <source>
        <strain evidence="1 2">NPDC003040</strain>
    </source>
</reference>
<proteinExistence type="predicted"/>
<gene>
    <name evidence="1" type="ORF">ACFYV7_02990</name>
</gene>
<evidence type="ECO:0000313" key="1">
    <source>
        <dbReference type="EMBL" id="MFF3221739.1"/>
    </source>
</evidence>
<name>A0ABW6QKW1_9NOCA</name>
<comment type="caution">
    <text evidence="1">The sequence shown here is derived from an EMBL/GenBank/DDBJ whole genome shotgun (WGS) entry which is preliminary data.</text>
</comment>
<organism evidence="1 2">
    <name type="scientific">Nocardia suismassiliense</name>
    <dbReference type="NCBI Taxonomy" id="2077092"/>
    <lineage>
        <taxon>Bacteria</taxon>
        <taxon>Bacillati</taxon>
        <taxon>Actinomycetota</taxon>
        <taxon>Actinomycetes</taxon>
        <taxon>Mycobacteriales</taxon>
        <taxon>Nocardiaceae</taxon>
        <taxon>Nocardia</taxon>
    </lineage>
</organism>
<evidence type="ECO:0000313" key="2">
    <source>
        <dbReference type="Proteomes" id="UP001601948"/>
    </source>
</evidence>
<keyword evidence="2" id="KW-1185">Reference proteome</keyword>